<dbReference type="EMBL" id="CAJJDO010000052">
    <property type="protein sequence ID" value="CAD8169891.1"/>
    <property type="molecule type" value="Genomic_DNA"/>
</dbReference>
<dbReference type="GO" id="GO:0097361">
    <property type="term" value="C:cytosolic [4Fe-4S] assembly targeting complex"/>
    <property type="evidence" value="ECO:0007669"/>
    <property type="project" value="TreeGrafter"/>
</dbReference>
<protein>
    <recommendedName>
        <fullName evidence="4">WD40-repeat-containing domain</fullName>
    </recommendedName>
</protein>
<dbReference type="InterPro" id="IPR001680">
    <property type="entry name" value="WD40_rpt"/>
</dbReference>
<dbReference type="OrthoDB" id="2013972at2759"/>
<name>A0A8S1UYV5_9CILI</name>
<dbReference type="PROSITE" id="PS50294">
    <property type="entry name" value="WD_REPEATS_REGION"/>
    <property type="match status" value="2"/>
</dbReference>
<dbReference type="SMART" id="SM00320">
    <property type="entry name" value="WD40"/>
    <property type="match status" value="4"/>
</dbReference>
<evidence type="ECO:0008006" key="4">
    <source>
        <dbReference type="Google" id="ProtNLM"/>
    </source>
</evidence>
<accession>A0A8S1UYV5</accession>
<evidence type="ECO:0000313" key="2">
    <source>
        <dbReference type="EMBL" id="CAD8169891.1"/>
    </source>
</evidence>
<feature type="repeat" description="WD" evidence="1">
    <location>
        <begin position="164"/>
        <end position="195"/>
    </location>
</feature>
<dbReference type="AlphaFoldDB" id="A0A8S1UYV5"/>
<reference evidence="2" key="1">
    <citation type="submission" date="2021-01" db="EMBL/GenBank/DDBJ databases">
        <authorList>
            <consortium name="Genoscope - CEA"/>
            <person name="William W."/>
        </authorList>
    </citation>
    <scope>NUCLEOTIDE SEQUENCE</scope>
</reference>
<evidence type="ECO:0000256" key="1">
    <source>
        <dbReference type="PROSITE-ProRule" id="PRU00221"/>
    </source>
</evidence>
<gene>
    <name evidence="2" type="ORF">PPENT_87.1.T0520032</name>
</gene>
<dbReference type="PROSITE" id="PS50082">
    <property type="entry name" value="WD_REPEATS_2"/>
    <property type="match status" value="2"/>
</dbReference>
<dbReference type="GO" id="GO:0016226">
    <property type="term" value="P:iron-sulfur cluster assembly"/>
    <property type="evidence" value="ECO:0007669"/>
    <property type="project" value="TreeGrafter"/>
</dbReference>
<dbReference type="PANTHER" id="PTHR19920:SF0">
    <property type="entry name" value="CYTOSOLIC IRON-SULFUR PROTEIN ASSEMBLY PROTEIN CIAO1-RELATED"/>
    <property type="match status" value="1"/>
</dbReference>
<keyword evidence="1" id="KW-0853">WD repeat</keyword>
<proteinExistence type="predicted"/>
<feature type="repeat" description="WD" evidence="1">
    <location>
        <begin position="119"/>
        <end position="153"/>
    </location>
</feature>
<comment type="caution">
    <text evidence="2">The sequence shown here is derived from an EMBL/GenBank/DDBJ whole genome shotgun (WGS) entry which is preliminary data.</text>
</comment>
<organism evidence="2 3">
    <name type="scientific">Paramecium pentaurelia</name>
    <dbReference type="NCBI Taxonomy" id="43138"/>
    <lineage>
        <taxon>Eukaryota</taxon>
        <taxon>Sar</taxon>
        <taxon>Alveolata</taxon>
        <taxon>Ciliophora</taxon>
        <taxon>Intramacronucleata</taxon>
        <taxon>Oligohymenophorea</taxon>
        <taxon>Peniculida</taxon>
        <taxon>Parameciidae</taxon>
        <taxon>Paramecium</taxon>
    </lineage>
</organism>
<sequence length="382" mass="45107">MQDQLKQQQEYNQEIKQSISQCEQLNPQFEDQLKVKDQQLLQQQHQAQTKIQQQFLQSSPELIQNSFTYQFIEESSIRKQDNCQAIAINSDCSIVIVGCYEKINVFQLKQDVLKEIQVLNEHQSIVNTLQFMKKSKQFMSGSYDKQIIIWSLNENNKWVCQQKLNGHNGWILCLLLNINEDLIITGSEDNTIKFWMKQNHYWLCSQTVTDHNNYVVGLSLNQKQNQLISCACDEQILIIEQSQQDCKWSVVQKIKVETTGCRICFINENSFIFQLYCVEYLHFYEFNDINKQYTKTKDIAMKSGGDYQFFPIKFIEPQCLIVIKTSNYVNFIRKIGNYEFKIEQSIQFGNFDLFGCVSDDGQFLITWDEESKEIQIRKYNQI</sequence>
<dbReference type="Pfam" id="PF00400">
    <property type="entry name" value="WD40"/>
    <property type="match status" value="2"/>
</dbReference>
<evidence type="ECO:0000313" key="3">
    <source>
        <dbReference type="Proteomes" id="UP000689195"/>
    </source>
</evidence>
<dbReference type="PANTHER" id="PTHR19920">
    <property type="entry name" value="WD40 PROTEIN CIAO1"/>
    <property type="match status" value="1"/>
</dbReference>
<keyword evidence="3" id="KW-1185">Reference proteome</keyword>
<dbReference type="Proteomes" id="UP000689195">
    <property type="component" value="Unassembled WGS sequence"/>
</dbReference>